<dbReference type="Pfam" id="PF03699">
    <property type="entry name" value="UPF0182"/>
    <property type="match status" value="1"/>
</dbReference>
<dbReference type="OrthoDB" id="9763654at2"/>
<keyword evidence="3 5" id="KW-1133">Transmembrane helix</keyword>
<feature type="transmembrane region" description="Helical" evidence="5">
    <location>
        <begin position="269"/>
        <end position="288"/>
    </location>
</feature>
<feature type="transmembrane region" description="Helical" evidence="5">
    <location>
        <begin position="224"/>
        <end position="241"/>
    </location>
</feature>
<keyword evidence="4 5" id="KW-0472">Membrane</keyword>
<feature type="transmembrane region" description="Helical" evidence="5">
    <location>
        <begin position="295"/>
        <end position="316"/>
    </location>
</feature>
<feature type="transmembrane region" description="Helical" evidence="5">
    <location>
        <begin position="21"/>
        <end position="44"/>
    </location>
</feature>
<dbReference type="EMBL" id="SJDT01000004">
    <property type="protein sequence ID" value="TBW21597.1"/>
    <property type="molecule type" value="Genomic_DNA"/>
</dbReference>
<dbReference type="GO" id="GO:0005576">
    <property type="term" value="C:extracellular region"/>
    <property type="evidence" value="ECO:0007669"/>
    <property type="project" value="TreeGrafter"/>
</dbReference>
<dbReference type="InterPro" id="IPR005372">
    <property type="entry name" value="UPF0182"/>
</dbReference>
<feature type="transmembrane region" description="Helical" evidence="5">
    <location>
        <begin position="64"/>
        <end position="86"/>
    </location>
</feature>
<dbReference type="Proteomes" id="UP000293036">
    <property type="component" value="Unassembled WGS sequence"/>
</dbReference>
<gene>
    <name evidence="7" type="ORF">EZJ44_06615</name>
</gene>
<evidence type="ECO:0000256" key="5">
    <source>
        <dbReference type="HAMAP-Rule" id="MF_01600"/>
    </source>
</evidence>
<evidence type="ECO:0000256" key="3">
    <source>
        <dbReference type="ARBA" id="ARBA00022989"/>
    </source>
</evidence>
<evidence type="ECO:0000256" key="1">
    <source>
        <dbReference type="ARBA" id="ARBA00022475"/>
    </source>
</evidence>
<comment type="similarity">
    <text evidence="5">Belongs to the UPF0182 family.</text>
</comment>
<evidence type="ECO:0000256" key="4">
    <source>
        <dbReference type="ARBA" id="ARBA00023136"/>
    </source>
</evidence>
<evidence type="ECO:0000313" key="7">
    <source>
        <dbReference type="EMBL" id="TBW21597.1"/>
    </source>
</evidence>
<evidence type="ECO:0000256" key="6">
    <source>
        <dbReference type="SAM" id="MobiDB-lite"/>
    </source>
</evidence>
<accession>A0A4Q9V1E7</accession>
<proteinExistence type="inferred from homology"/>
<dbReference type="HAMAP" id="MF_01600">
    <property type="entry name" value="UPF0182"/>
    <property type="match status" value="1"/>
</dbReference>
<dbReference type="PANTHER" id="PTHR39344">
    <property type="entry name" value="UPF0182 PROTEIN SLL1060"/>
    <property type="match status" value="1"/>
</dbReference>
<protein>
    <recommendedName>
        <fullName evidence="5">UPF0182 protein EZJ44_06615</fullName>
    </recommendedName>
</protein>
<feature type="compositionally biased region" description="Gly residues" evidence="6">
    <location>
        <begin position="972"/>
        <end position="983"/>
    </location>
</feature>
<comment type="caution">
    <text evidence="7">The sequence shown here is derived from an EMBL/GenBank/DDBJ whole genome shotgun (WGS) entry which is preliminary data.</text>
</comment>
<dbReference type="PANTHER" id="PTHR39344:SF1">
    <property type="entry name" value="UPF0182 PROTEIN SLL1060"/>
    <property type="match status" value="1"/>
</dbReference>
<keyword evidence="2 5" id="KW-0812">Transmembrane</keyword>
<feature type="transmembrane region" description="Helical" evidence="5">
    <location>
        <begin position="124"/>
        <end position="144"/>
    </location>
</feature>
<feature type="compositionally biased region" description="Basic and acidic residues" evidence="6">
    <location>
        <begin position="989"/>
        <end position="999"/>
    </location>
</feature>
<name>A0A4Q9V1E7_9ACTO</name>
<reference evidence="7 8" key="1">
    <citation type="submission" date="2019-02" db="EMBL/GenBank/DDBJ databases">
        <title>Arcanobacterium bovis sp. nov., isolated from the milk of a cow with mastitis.</title>
        <authorList>
            <person name="Sammra O."/>
            <person name="Foster G."/>
            <person name="Hassan A."/>
            <person name="Alssahen M."/>
            <person name="Laemmler C."/>
            <person name="Borowiak M."/>
            <person name="Malorny B."/>
            <person name="Abdulmawjood A."/>
        </authorList>
    </citation>
    <scope>NUCLEOTIDE SEQUENCE [LARGE SCALE GENOMIC DNA]</scope>
    <source>
        <strain evidence="7 8">C605018/01/1</strain>
    </source>
</reference>
<keyword evidence="8" id="KW-1185">Reference proteome</keyword>
<evidence type="ECO:0000313" key="8">
    <source>
        <dbReference type="Proteomes" id="UP000293036"/>
    </source>
</evidence>
<dbReference type="GO" id="GO:0005886">
    <property type="term" value="C:plasma membrane"/>
    <property type="evidence" value="ECO:0007669"/>
    <property type="project" value="UniProtKB-SubCell"/>
</dbReference>
<sequence length="1040" mass="111814">MPPNKPADGKPKAHKRKGGAGGAFLPTLAILGVILAVTVVFASFWTELKWFEQIEAARVFWTQYGAWLVLAGVGAVVFSLIVAVNFRIAMGGKFGKEAVPFVEPLLVPVTPQVKINQIARGKPWLSLVVAPLVAGILAGTTLGADWRSFLLWLNATPFNQKDPEFGLDISFYVFSLPVLHLLLRYYFMLLAVSLLAAMVGYWINSDISSVKGKLRISKKAQVHAGVLAALAAFGIAASFWLSRYDLLLGNNDRFSGANFTDINASKPGLTILAISVLLVGVLFAVAAFRRTWKLAVVGVVSTVTAGLVLTSLYPVLLQNFKVNPNAAELESEFIQRNIDATLKAYGLDEVETQQYAARTDATPGQLRQDSQTAAQIRLLDPNIVSPSFNQLQQNRQYYEFLPQLSVDRYRINGEMRDTVISVRELNLEGLDDSRRSWVNDHTVFTHGFGVAAAYGNTATPKGDPAFWEAGIPSSGEIGEYESRVYFGQKSPDYSIVGAPKGATPWELDYPDDSAPNGQVNTTYKGDGGPQISNAFAKLMFAIRFRSTELFFSDRVTSQSQILFDRDPRKRVAKVAPYLTLDSKVIPAVVDMDNDPKTPKELVWIIDGYTTSNNYPYSARETLNELTADARTKQNVVGQIPSQINYIRNSVKAVVNAYDGKVTLYQWDQKDPIINAWKNIFPGQVTPLEQMPGDLIAHVRYPEDLFKVQRGLLARYHVKDAKSFYSGGDFWQVPREPTVDNEDKKAPNQPPYYLTLQMPGQQQASFSLTTSYIPGGNTNRNVMTGFLAADSNAGHETGKIADSYGKLRLLEAPRDLTVSGPGQAENAMLTSPDVSTALNLLRRGGTEVMEGNLLSLPIGGGLLYVQPIYVQAATGTKYPTLQYVLAMFGDKVGFAPTLDAALDKVFGGDSGVSAGDAAIKGAKTAPIPSDGSHDNAAGNAAGAAGAAGADKAGGSAGDKTGGSAATPSPAPGAAGGSGSGGSGSVGTPQEKLDAALKKAEQAISESDTARRNGDWGAYGTAQNKLADAIKEAMEAQKAMGK</sequence>
<feature type="region of interest" description="Disordered" evidence="6">
    <location>
        <begin position="923"/>
        <end position="1016"/>
    </location>
</feature>
<dbReference type="RefSeq" id="WP_131281517.1">
    <property type="nucleotide sequence ID" value="NZ_JBHSLR010000006.1"/>
</dbReference>
<feature type="compositionally biased region" description="Low complexity" evidence="6">
    <location>
        <begin position="934"/>
        <end position="952"/>
    </location>
</feature>
<comment type="subcellular location">
    <subcellularLocation>
        <location evidence="5">Cell membrane</location>
        <topology evidence="5">Multi-pass membrane protein</topology>
    </subcellularLocation>
</comment>
<evidence type="ECO:0000256" key="2">
    <source>
        <dbReference type="ARBA" id="ARBA00022692"/>
    </source>
</evidence>
<dbReference type="AlphaFoldDB" id="A0A4Q9V1E7"/>
<keyword evidence="1 5" id="KW-1003">Cell membrane</keyword>
<feature type="transmembrane region" description="Helical" evidence="5">
    <location>
        <begin position="185"/>
        <end position="203"/>
    </location>
</feature>
<organism evidence="7 8">
    <name type="scientific">Arcanobacterium bovis</name>
    <dbReference type="NCBI Taxonomy" id="2529275"/>
    <lineage>
        <taxon>Bacteria</taxon>
        <taxon>Bacillati</taxon>
        <taxon>Actinomycetota</taxon>
        <taxon>Actinomycetes</taxon>
        <taxon>Actinomycetales</taxon>
        <taxon>Actinomycetaceae</taxon>
        <taxon>Arcanobacterium</taxon>
    </lineage>
</organism>